<accession>A0A369PZS4</accession>
<dbReference type="InterPro" id="IPR022037">
    <property type="entry name" value="DUF3606"/>
</dbReference>
<dbReference type="RefSeq" id="WP_115401553.1">
    <property type="nucleotide sequence ID" value="NZ_QPKV01000002.1"/>
</dbReference>
<evidence type="ECO:0000313" key="2">
    <source>
        <dbReference type="Proteomes" id="UP000253961"/>
    </source>
</evidence>
<reference evidence="1 2" key="1">
    <citation type="submission" date="2018-07" db="EMBL/GenBank/DDBJ databases">
        <title>Pedobacter sp. nov., isolated from soil.</title>
        <authorList>
            <person name="Zhou L.Y."/>
            <person name="Du Z.J."/>
        </authorList>
    </citation>
    <scope>NUCLEOTIDE SEQUENCE [LARGE SCALE GENOMIC DNA]</scope>
    <source>
        <strain evidence="1 2">JDX94</strain>
    </source>
</reference>
<proteinExistence type="predicted"/>
<gene>
    <name evidence="1" type="ORF">DU508_04140</name>
</gene>
<dbReference type="Pfam" id="PF12244">
    <property type="entry name" value="DUF3606"/>
    <property type="match status" value="1"/>
</dbReference>
<sequence length="66" mass="7676">MNNKAQNTIEKNEIIDISEEKDCNYWTNRLGVTIEVLKSAIRATRCVALNEISDYLSRNENKRFVV</sequence>
<dbReference type="AlphaFoldDB" id="A0A369PZS4"/>
<name>A0A369PZS4_9SPHI</name>
<comment type="caution">
    <text evidence="1">The sequence shown here is derived from an EMBL/GenBank/DDBJ whole genome shotgun (WGS) entry which is preliminary data.</text>
</comment>
<dbReference type="Proteomes" id="UP000253961">
    <property type="component" value="Unassembled WGS sequence"/>
</dbReference>
<dbReference type="OrthoDB" id="772724at2"/>
<evidence type="ECO:0000313" key="1">
    <source>
        <dbReference type="EMBL" id="RDC58143.1"/>
    </source>
</evidence>
<dbReference type="EMBL" id="QPKV01000002">
    <property type="protein sequence ID" value="RDC58143.1"/>
    <property type="molecule type" value="Genomic_DNA"/>
</dbReference>
<organism evidence="1 2">
    <name type="scientific">Pedobacter chinensis</name>
    <dbReference type="NCBI Taxonomy" id="2282421"/>
    <lineage>
        <taxon>Bacteria</taxon>
        <taxon>Pseudomonadati</taxon>
        <taxon>Bacteroidota</taxon>
        <taxon>Sphingobacteriia</taxon>
        <taxon>Sphingobacteriales</taxon>
        <taxon>Sphingobacteriaceae</taxon>
        <taxon>Pedobacter</taxon>
    </lineage>
</organism>
<keyword evidence="2" id="KW-1185">Reference proteome</keyword>
<protein>
    <submittedName>
        <fullName evidence="1">DUF3606 domain-containing protein</fullName>
    </submittedName>
</protein>